<name>A0A367GVP4_9SPHI</name>
<evidence type="ECO:0000313" key="2">
    <source>
        <dbReference type="Proteomes" id="UP000253209"/>
    </source>
</evidence>
<sequence length="351" mass="40661">MAETTLFDNFERTDTNRDNFQVQHYAFLNTSAVPEAENGRRKVLSWAEGFTLDAEFLRRFRSKINKQHSAALLELFIFNYFKSHKFPIQNLDRAEVPTPDFKIEGKTRSIYIECTRSSNSGTTDSIDTLQSLILDSFKNIDKQQHFINISWLVCSDRTPSLKKIRHFIREFIKDKQRGTVLIIDDAGWKIQISLLPASPEVKRGIGFMEHPAQIVTPHLNVLTALNDKRPARYKLDQPYIIALLSEDIHLDYLDMDLALFDGAPFQDKLPIKRGREMAFFIGKQHLINTSVSGVLLVQQLSPYSSQLPKMMLYHHPNAKYPLDPAMFNMPQKYYEQIDEDNYKIVELNTVN</sequence>
<accession>A0A367GVP4</accession>
<dbReference type="OrthoDB" id="1097812at2"/>
<comment type="caution">
    <text evidence="1">The sequence shown here is derived from an EMBL/GenBank/DDBJ whole genome shotgun (WGS) entry which is preliminary data.</text>
</comment>
<gene>
    <name evidence="1" type="ORF">DJ568_03225</name>
</gene>
<reference evidence="1 2" key="1">
    <citation type="submission" date="2018-05" db="EMBL/GenBank/DDBJ databases">
        <title>Mucilaginibacter hurinus sp. nov., isolated from briquette warehouse soil.</title>
        <authorList>
            <person name="Choi L."/>
        </authorList>
    </citation>
    <scope>NUCLEOTIDE SEQUENCE [LARGE SCALE GENOMIC DNA]</scope>
    <source>
        <strain evidence="1 2">ZR32</strain>
    </source>
</reference>
<dbReference type="RefSeq" id="WP_114003778.1">
    <property type="nucleotide sequence ID" value="NZ_QGDC01000001.1"/>
</dbReference>
<organism evidence="1 2">
    <name type="scientific">Mucilaginibacter hurinus</name>
    <dbReference type="NCBI Taxonomy" id="2201324"/>
    <lineage>
        <taxon>Bacteria</taxon>
        <taxon>Pseudomonadati</taxon>
        <taxon>Bacteroidota</taxon>
        <taxon>Sphingobacteriia</taxon>
        <taxon>Sphingobacteriales</taxon>
        <taxon>Sphingobacteriaceae</taxon>
        <taxon>Mucilaginibacter</taxon>
    </lineage>
</organism>
<dbReference type="Proteomes" id="UP000253209">
    <property type="component" value="Unassembled WGS sequence"/>
</dbReference>
<proteinExistence type="predicted"/>
<keyword evidence="2" id="KW-1185">Reference proteome</keyword>
<dbReference type="AlphaFoldDB" id="A0A367GVP4"/>
<protein>
    <submittedName>
        <fullName evidence="1">Uncharacterized protein</fullName>
    </submittedName>
</protein>
<evidence type="ECO:0000313" key="1">
    <source>
        <dbReference type="EMBL" id="RCH56881.1"/>
    </source>
</evidence>
<dbReference type="EMBL" id="QGDC01000001">
    <property type="protein sequence ID" value="RCH56881.1"/>
    <property type="molecule type" value="Genomic_DNA"/>
</dbReference>